<evidence type="ECO:0000313" key="1">
    <source>
        <dbReference type="EMBL" id="KKM98023.1"/>
    </source>
</evidence>
<reference evidence="1" key="1">
    <citation type="journal article" date="2015" name="Nature">
        <title>Complex archaea that bridge the gap between prokaryotes and eukaryotes.</title>
        <authorList>
            <person name="Spang A."/>
            <person name="Saw J.H."/>
            <person name="Jorgensen S.L."/>
            <person name="Zaremba-Niedzwiedzka K."/>
            <person name="Martijn J."/>
            <person name="Lind A.E."/>
            <person name="van Eijk R."/>
            <person name="Schleper C."/>
            <person name="Guy L."/>
            <person name="Ettema T.J."/>
        </authorList>
    </citation>
    <scope>NUCLEOTIDE SEQUENCE</scope>
</reference>
<accession>A0A0F9LXB7</accession>
<sequence>MEVLLKRAERPFKEKIGEEKTREVFDKIIEALNLMPNQFSGTLASEIPRFILSYSQNLDDLSTEKIEGILLHVLILTRSLSSLSDMNSSQVNQKLINRSKSEMRNVLDLLKKFVEKAKVGELINKEAGTVDDILDYILGEEKERLKFTDVGGFLKRAEKKYTMYLRGNKGQKLINDILSSLAGIPEVHRGYLASDISRFLAKYSETLSEKKESEIERTLTKTLNYSKGITKLKDLNKEEMNQFIINRSKHKVRNLFELYKVFLEREEVFILKEEKPSFDEILDYTLGRSSGPKALKSNDENNSAE</sequence>
<dbReference type="EMBL" id="LAZR01005678">
    <property type="protein sequence ID" value="KKM98023.1"/>
    <property type="molecule type" value="Genomic_DNA"/>
</dbReference>
<gene>
    <name evidence="1" type="ORF">LCGC14_1162160</name>
</gene>
<dbReference type="AlphaFoldDB" id="A0A0F9LXB7"/>
<name>A0A0F9LXB7_9ZZZZ</name>
<protein>
    <submittedName>
        <fullName evidence="1">Uncharacterized protein</fullName>
    </submittedName>
</protein>
<organism evidence="1">
    <name type="scientific">marine sediment metagenome</name>
    <dbReference type="NCBI Taxonomy" id="412755"/>
    <lineage>
        <taxon>unclassified sequences</taxon>
        <taxon>metagenomes</taxon>
        <taxon>ecological metagenomes</taxon>
    </lineage>
</organism>
<comment type="caution">
    <text evidence="1">The sequence shown here is derived from an EMBL/GenBank/DDBJ whole genome shotgun (WGS) entry which is preliminary data.</text>
</comment>
<proteinExistence type="predicted"/>